<dbReference type="InterPro" id="IPR000407">
    <property type="entry name" value="GDA1_CD39_NTPase"/>
</dbReference>
<evidence type="ECO:0000256" key="1">
    <source>
        <dbReference type="ARBA" id="ARBA00009283"/>
    </source>
</evidence>
<feature type="transmembrane region" description="Helical" evidence="6">
    <location>
        <begin position="746"/>
        <end position="772"/>
    </location>
</feature>
<evidence type="ECO:0000256" key="5">
    <source>
        <dbReference type="SAM" id="MobiDB-lite"/>
    </source>
</evidence>
<feature type="region of interest" description="Disordered" evidence="5">
    <location>
        <begin position="339"/>
        <end position="382"/>
    </location>
</feature>
<organism evidence="7 8">
    <name type="scientific">Nannochloropsis gaditana</name>
    <dbReference type="NCBI Taxonomy" id="72520"/>
    <lineage>
        <taxon>Eukaryota</taxon>
        <taxon>Sar</taxon>
        <taxon>Stramenopiles</taxon>
        <taxon>Ochrophyta</taxon>
        <taxon>Eustigmatophyceae</taxon>
        <taxon>Eustigmatales</taxon>
        <taxon>Monodopsidaceae</taxon>
        <taxon>Nannochloropsis</taxon>
    </lineage>
</organism>
<keyword evidence="2 7" id="KW-0378">Hydrolase</keyword>
<dbReference type="GO" id="GO:0005524">
    <property type="term" value="F:ATP binding"/>
    <property type="evidence" value="ECO:0007669"/>
    <property type="project" value="UniProtKB-KW"/>
</dbReference>
<dbReference type="OrthoDB" id="6372431at2759"/>
<name>W7UB26_9STRA</name>
<dbReference type="GO" id="GO:0017110">
    <property type="term" value="F:nucleoside diphosphate phosphatase activity"/>
    <property type="evidence" value="ECO:0007669"/>
    <property type="project" value="TreeGrafter"/>
</dbReference>
<dbReference type="PANTHER" id="PTHR11782">
    <property type="entry name" value="ADENOSINE/GUANOSINE DIPHOSPHATASE"/>
    <property type="match status" value="1"/>
</dbReference>
<dbReference type="AlphaFoldDB" id="W7UB26"/>
<dbReference type="CDD" id="cd24003">
    <property type="entry name" value="ASKHA_NBD_GDA1_CD39_NTPase"/>
    <property type="match status" value="1"/>
</dbReference>
<accession>W7UB26</accession>
<feature type="compositionally biased region" description="Basic residues" evidence="5">
    <location>
        <begin position="19"/>
        <end position="28"/>
    </location>
</feature>
<protein>
    <submittedName>
        <fullName evidence="7">Ectonucleoside triphosphate diphosphohydrolase 1</fullName>
    </submittedName>
</protein>
<reference evidence="7 8" key="1">
    <citation type="journal article" date="2014" name="Mol. Plant">
        <title>Chromosome Scale Genome Assembly and Transcriptome Profiling of Nannochloropsis gaditana in Nitrogen Depletion.</title>
        <authorList>
            <person name="Corteggiani Carpinelli E."/>
            <person name="Telatin A."/>
            <person name="Vitulo N."/>
            <person name="Forcato C."/>
            <person name="D'Angelo M."/>
            <person name="Schiavon R."/>
            <person name="Vezzi A."/>
            <person name="Giacometti G.M."/>
            <person name="Morosinotto T."/>
            <person name="Valle G."/>
        </authorList>
    </citation>
    <scope>NUCLEOTIDE SEQUENCE [LARGE SCALE GENOMIC DNA]</scope>
    <source>
        <strain evidence="7 8">B-31</strain>
    </source>
</reference>
<dbReference type="Gene3D" id="3.30.420.40">
    <property type="match status" value="1"/>
</dbReference>
<evidence type="ECO:0000256" key="4">
    <source>
        <dbReference type="PIRSR" id="PIRSR600407-2"/>
    </source>
</evidence>
<evidence type="ECO:0000256" key="2">
    <source>
        <dbReference type="ARBA" id="ARBA00022801"/>
    </source>
</evidence>
<keyword evidence="4" id="KW-0547">Nucleotide-binding</keyword>
<evidence type="ECO:0000313" key="8">
    <source>
        <dbReference type="Proteomes" id="UP000019335"/>
    </source>
</evidence>
<gene>
    <name evidence="7" type="ORF">Naga_100090g12</name>
</gene>
<sequence length="820" mass="89900">MSCYTGPEVDSPLQDDHKPKRQQRRTRPVPRLPSANPVHQPVTARRSGGIGQNSMTTYICKWTLAWPLLLVTCCAMSICLPRGLAAAAVGSSSSSSSSIISLHVLDRIRNQLGLAWAPPPNNYNAHHPQPSQQDAMQPQAFEGSPEQIHHLEWGAGGVTSQELPASPGNIGMREGTGKGVEESHQYAVVIDGGSTGSRMFVYRFFYPGRGAKREIECIASKKVTPGLSAFDGRPEEASEYMRPLFEHAAGVIPGVYQSETLVFLQATAGMRLLSEASQESIYDHIYMDLAHPEGEKLPFPFRLYRRNVGTLSGRLEGFYAALSVNYLTGRIDTHLERESVGATEGGDAEDTGGGSLAPTEGEDVGGSIRGSSASRGTRRGPTQTLVGALDLGGSSTQIVFQHMEDTGGALDESDFWVQSYLAYGVDTIRYRLWSFLTRHVAPMDPALVAGTAVENPCAFAGHEEWFKGHRLVGTGQANLCGKEIRRMLWDEEHEKCTPLQPCGLDGIEHPPLTGQFLAMSVFFFALDCMKQLGPSDLPHWPSPSIDEIEKAAARFCAQSWSSLNTTATNHAFTRDDLLPYRCAEVVYIHTLLKHGYGFPGDSRDVTFVLDIEGMEVEWTLGFALSEVPLDQEEAELGTAATPVHHHVYLDEADKEEEQEQAAVEARRRRRVGDGRTGVKSVKMDLPEEQPELRGCEDMEGRGQGVQGEPPRWESGWQSLTFNLSELHRLARAWHPQVGGGLVSGTWSWVEIGACMVSSVGICLAIALILVYVRGDRDWSLCSPKSTPPASPVGRRTRQGCVKEVWEPHEKDARKAELSPM</sequence>
<evidence type="ECO:0000256" key="3">
    <source>
        <dbReference type="PIRSR" id="PIRSR600407-1"/>
    </source>
</evidence>
<dbReference type="GO" id="GO:0009134">
    <property type="term" value="P:nucleoside diphosphate catabolic process"/>
    <property type="evidence" value="ECO:0007669"/>
    <property type="project" value="TreeGrafter"/>
</dbReference>
<feature type="compositionally biased region" description="Low complexity" evidence="5">
    <location>
        <begin position="365"/>
        <end position="375"/>
    </location>
</feature>
<dbReference type="EMBL" id="AZIL01000039">
    <property type="protein sequence ID" value="EWM30184.1"/>
    <property type="molecule type" value="Genomic_DNA"/>
</dbReference>
<keyword evidence="6" id="KW-0812">Transmembrane</keyword>
<dbReference type="Pfam" id="PF01150">
    <property type="entry name" value="GDA1_CD39"/>
    <property type="match status" value="1"/>
</dbReference>
<dbReference type="Gene3D" id="3.30.420.150">
    <property type="entry name" value="Exopolyphosphatase. Domain 2"/>
    <property type="match status" value="1"/>
</dbReference>
<dbReference type="GO" id="GO:0016020">
    <property type="term" value="C:membrane"/>
    <property type="evidence" value="ECO:0007669"/>
    <property type="project" value="TreeGrafter"/>
</dbReference>
<comment type="caution">
    <text evidence="7">The sequence shown here is derived from an EMBL/GenBank/DDBJ whole genome shotgun (WGS) entry which is preliminary data.</text>
</comment>
<keyword evidence="6" id="KW-0472">Membrane</keyword>
<evidence type="ECO:0000313" key="7">
    <source>
        <dbReference type="EMBL" id="EWM30184.1"/>
    </source>
</evidence>
<comment type="similarity">
    <text evidence="1">Belongs to the GDA1/CD39 NTPase family.</text>
</comment>
<feature type="active site" description="Proton acceptor" evidence="3">
    <location>
        <position position="316"/>
    </location>
</feature>
<keyword evidence="6" id="KW-1133">Transmembrane helix</keyword>
<feature type="binding site" evidence="4">
    <location>
        <begin position="393"/>
        <end position="397"/>
    </location>
    <ligand>
        <name>ATP</name>
        <dbReference type="ChEBI" id="CHEBI:30616"/>
    </ligand>
</feature>
<feature type="region of interest" description="Disordered" evidence="5">
    <location>
        <begin position="1"/>
        <end position="48"/>
    </location>
</feature>
<keyword evidence="4" id="KW-0067">ATP-binding</keyword>
<keyword evidence="8" id="KW-1185">Reference proteome</keyword>
<dbReference type="Proteomes" id="UP000019335">
    <property type="component" value="Chromosome 1"/>
</dbReference>
<dbReference type="PANTHER" id="PTHR11782:SF83">
    <property type="entry name" value="GUANOSINE-DIPHOSPHATASE"/>
    <property type="match status" value="1"/>
</dbReference>
<evidence type="ECO:0000256" key="6">
    <source>
        <dbReference type="SAM" id="Phobius"/>
    </source>
</evidence>
<proteinExistence type="inferred from homology"/>